<protein>
    <recommendedName>
        <fullName evidence="3">Flagellin</fullName>
    </recommendedName>
</protein>
<name>A0ABS8CN75_9RHOB</name>
<reference evidence="6 7" key="1">
    <citation type="submission" date="2020-07" db="EMBL/GenBank/DDBJ databases">
        <title>Pseudogemmobacter sp. nov., isolated from poultry manure in Taiwan.</title>
        <authorList>
            <person name="Lin S.-Y."/>
            <person name="Tang Y.-S."/>
            <person name="Young C.-C."/>
        </authorList>
    </citation>
    <scope>NUCLEOTIDE SEQUENCE [LARGE SCALE GENOMIC DNA]</scope>
    <source>
        <strain evidence="6 7">CC-YST710</strain>
    </source>
</reference>
<comment type="subcellular location">
    <subcellularLocation>
        <location evidence="3">Secreted</location>
    </subcellularLocation>
    <subcellularLocation>
        <location evidence="3">Bacterial flagellum</location>
    </subcellularLocation>
</comment>
<keyword evidence="7" id="KW-1185">Reference proteome</keyword>
<dbReference type="EMBL" id="JACDXX010000011">
    <property type="protein sequence ID" value="MCB5410857.1"/>
    <property type="molecule type" value="Genomic_DNA"/>
</dbReference>
<dbReference type="PANTHER" id="PTHR42792">
    <property type="entry name" value="FLAGELLIN"/>
    <property type="match status" value="1"/>
</dbReference>
<sequence>MSTISTISTLQKSLSSRQAIAEQDRLVNQARQELVTGLKADVYADRSFRAAQTLDLRNRMDRTEAFATSNRLLQGRLGITSGLVSGVRSSLQSFQALSLSLSLGTQSRDVLQSEARALIKGITSQLNTVYDGEYLFSGQNTQAEPLALPDSLAEAQLPPGASASDAASQIADLDAWFGLNGAPLSTPNYFTSSYGGSDISANARLDEGTTLEFGMNAGDEAVRHMLKGLMMYAQTDVDKLSDPAAFRAWVDEANAALSKGISGLQSHEVILGNQQNFVEDMIGRQENLRGIYNNRVVDIEGVDGYEVASRLEALSAQLEASYAVTVRLKNLSLLNFL</sequence>
<evidence type="ECO:0000259" key="4">
    <source>
        <dbReference type="Pfam" id="PF00669"/>
    </source>
</evidence>
<keyword evidence="3" id="KW-0964">Secreted</keyword>
<evidence type="ECO:0000313" key="6">
    <source>
        <dbReference type="EMBL" id="MCB5410857.1"/>
    </source>
</evidence>
<evidence type="ECO:0000256" key="2">
    <source>
        <dbReference type="ARBA" id="ARBA00023143"/>
    </source>
</evidence>
<organism evidence="6 7">
    <name type="scientific">Pseudogemmobacter faecipullorum</name>
    <dbReference type="NCBI Taxonomy" id="2755041"/>
    <lineage>
        <taxon>Bacteria</taxon>
        <taxon>Pseudomonadati</taxon>
        <taxon>Pseudomonadota</taxon>
        <taxon>Alphaproteobacteria</taxon>
        <taxon>Rhodobacterales</taxon>
        <taxon>Paracoccaceae</taxon>
        <taxon>Pseudogemmobacter</taxon>
    </lineage>
</organism>
<evidence type="ECO:0000313" key="7">
    <source>
        <dbReference type="Proteomes" id="UP001198571"/>
    </source>
</evidence>
<accession>A0ABS8CN75</accession>
<dbReference type="Pfam" id="PF00669">
    <property type="entry name" value="Flagellin_N"/>
    <property type="match status" value="1"/>
</dbReference>
<dbReference type="SUPFAM" id="SSF64518">
    <property type="entry name" value="Phase 1 flagellin"/>
    <property type="match status" value="1"/>
</dbReference>
<feature type="domain" description="Flagellin N-terminal" evidence="4">
    <location>
        <begin position="7"/>
        <end position="141"/>
    </location>
</feature>
<comment type="caution">
    <text evidence="6">The sequence shown here is derived from an EMBL/GenBank/DDBJ whole genome shotgun (WGS) entry which is preliminary data.</text>
</comment>
<dbReference type="InterPro" id="IPR046358">
    <property type="entry name" value="Flagellin_C"/>
</dbReference>
<dbReference type="PANTHER" id="PTHR42792:SF1">
    <property type="entry name" value="FLAGELLAR HOOK-ASSOCIATED PROTEIN 3"/>
    <property type="match status" value="1"/>
</dbReference>
<gene>
    <name evidence="6" type="ORF">H0485_12715</name>
</gene>
<evidence type="ECO:0000256" key="1">
    <source>
        <dbReference type="ARBA" id="ARBA00005709"/>
    </source>
</evidence>
<keyword evidence="2 3" id="KW-0975">Bacterial flagellum</keyword>
<dbReference type="Pfam" id="PF00700">
    <property type="entry name" value="Flagellin_C"/>
    <property type="match status" value="1"/>
</dbReference>
<feature type="domain" description="Flagellin C-terminal" evidence="5">
    <location>
        <begin position="261"/>
        <end position="337"/>
    </location>
</feature>
<comment type="function">
    <text evidence="3">Flagellin is the subunit protein which polymerizes to form the filaments of bacterial flagella.</text>
</comment>
<dbReference type="InterPro" id="IPR001492">
    <property type="entry name" value="Flagellin"/>
</dbReference>
<dbReference type="Gene3D" id="1.20.1330.10">
    <property type="entry name" value="f41 fragment of flagellin, N-terminal domain"/>
    <property type="match status" value="1"/>
</dbReference>
<dbReference type="RefSeq" id="WP_226936122.1">
    <property type="nucleotide sequence ID" value="NZ_JACDXX010000011.1"/>
</dbReference>
<dbReference type="InterPro" id="IPR001029">
    <property type="entry name" value="Flagellin_N"/>
</dbReference>
<evidence type="ECO:0000256" key="3">
    <source>
        <dbReference type="RuleBase" id="RU362073"/>
    </source>
</evidence>
<evidence type="ECO:0000259" key="5">
    <source>
        <dbReference type="Pfam" id="PF00700"/>
    </source>
</evidence>
<dbReference type="Proteomes" id="UP001198571">
    <property type="component" value="Unassembled WGS sequence"/>
</dbReference>
<proteinExistence type="inferred from homology"/>
<comment type="similarity">
    <text evidence="1 3">Belongs to the bacterial flagellin family.</text>
</comment>